<name>A0AAC9RMB9_9CLOT</name>
<evidence type="ECO:0000313" key="4">
    <source>
        <dbReference type="Proteomes" id="UP000177894"/>
    </source>
</evidence>
<dbReference type="Proteomes" id="UP000192478">
    <property type="component" value="Chromosome"/>
</dbReference>
<protein>
    <recommendedName>
        <fullName evidence="6">DUF3866 domain-containing protein</fullName>
    </recommendedName>
</protein>
<evidence type="ECO:0000313" key="2">
    <source>
        <dbReference type="EMBL" id="AOY77084.1"/>
    </source>
</evidence>
<keyword evidence="1" id="KW-0812">Transmembrane</keyword>
<accession>A0AAC9RMB9</accession>
<dbReference type="InterPro" id="IPR024479">
    <property type="entry name" value="DUF3866"/>
</dbReference>
<dbReference type="Proteomes" id="UP000177894">
    <property type="component" value="Chromosome"/>
</dbReference>
<gene>
    <name evidence="2" type="ORF">BJL90_15250</name>
    <name evidence="3" type="ORF">CLFO_19930</name>
</gene>
<evidence type="ECO:0000313" key="3">
    <source>
        <dbReference type="EMBL" id="ARE87593.1"/>
    </source>
</evidence>
<evidence type="ECO:0008006" key="6">
    <source>
        <dbReference type="Google" id="ProtNLM"/>
    </source>
</evidence>
<dbReference type="Pfam" id="PF12982">
    <property type="entry name" value="DUF3866"/>
    <property type="match status" value="1"/>
</dbReference>
<keyword evidence="1" id="KW-1133">Transmembrane helix</keyword>
<keyword evidence="4" id="KW-1185">Reference proteome</keyword>
<dbReference type="RefSeq" id="WP_070969835.1">
    <property type="nucleotide sequence ID" value="NZ_CP017603.1"/>
</dbReference>
<evidence type="ECO:0000256" key="1">
    <source>
        <dbReference type="SAM" id="Phobius"/>
    </source>
</evidence>
<reference evidence="3 5" key="2">
    <citation type="submission" date="2017-03" db="EMBL/GenBank/DDBJ databases">
        <title>Complete sequence of Clostridium formicaceticum DSM 92.</title>
        <authorList>
            <person name="Poehlein A."/>
            <person name="Karl M."/>
            <person name="Bengelsdorf F.R."/>
            <person name="Duerre P."/>
            <person name="Daniel R."/>
        </authorList>
    </citation>
    <scope>NUCLEOTIDE SEQUENCE [LARGE SCALE GENOMIC DNA]</scope>
    <source>
        <strain evidence="3 5">DSM 92</strain>
    </source>
</reference>
<feature type="transmembrane region" description="Helical" evidence="1">
    <location>
        <begin position="341"/>
        <end position="361"/>
    </location>
</feature>
<keyword evidence="1" id="KW-0472">Membrane</keyword>
<organism evidence="3 5">
    <name type="scientific">Clostridium formicaceticum</name>
    <dbReference type="NCBI Taxonomy" id="1497"/>
    <lineage>
        <taxon>Bacteria</taxon>
        <taxon>Bacillati</taxon>
        <taxon>Bacillota</taxon>
        <taxon>Clostridia</taxon>
        <taxon>Eubacteriales</taxon>
        <taxon>Clostridiaceae</taxon>
        <taxon>Clostridium</taxon>
    </lineage>
</organism>
<dbReference type="EMBL" id="CP020559">
    <property type="protein sequence ID" value="ARE87593.1"/>
    <property type="molecule type" value="Genomic_DNA"/>
</dbReference>
<reference evidence="2 4" key="1">
    <citation type="submission" date="2016-10" db="EMBL/GenBank/DDBJ databases">
        <title>Complete Genome Sequence of Acetogen Clostridium formicoaceticum ATCC 27076.</title>
        <authorList>
            <person name="Bao T."/>
            <person name="Cheng C."/>
            <person name="Zhao J."/>
            <person name="Yang S.-T."/>
            <person name="Wang J."/>
            <person name="Wang M."/>
        </authorList>
    </citation>
    <scope>NUCLEOTIDE SEQUENCE [LARGE SCALE GENOMIC DNA]</scope>
    <source>
        <strain evidence="2 4">ATCC 27076</strain>
    </source>
</reference>
<dbReference type="KEGG" id="cfm:BJL90_15250"/>
<dbReference type="AlphaFoldDB" id="A0AAC9RMB9"/>
<proteinExistence type="predicted"/>
<evidence type="ECO:0000313" key="5">
    <source>
        <dbReference type="Proteomes" id="UP000192478"/>
    </source>
</evidence>
<sequence>MLHIKRGKVIEILSRSKEKTKILVAVDEKEERALNYNLITGEVAVDDEVLLNTTAVELKLGTGGYHFVLYNLHSMSPSLEEDQGHIMKLRYTPLQLKVFATEEQNHPNHHKFLEFQSLKELPVIVGSLHSMLTPIAATLKYMNPNIKITYIMTDAAALPIYFSDTVYQLKEKSIVDSTITVGHAFGGDLEAVNIYNGLIAAKEITACDIAIVTMGPGIVGTGTPYGFTGIEQGQILDAVKDLGGIPIGVPRISFSDPRERHYGISHHSLTVFSKIAKTKVRMILPILPDKEKKFLYEQLEYLNIHRKHTIIEEDGSILSEALNQFNLSVKTMGRSLKDDTVFFLACSAAAVYGCGLLKNYYRK</sequence>
<dbReference type="EMBL" id="CP017603">
    <property type="protein sequence ID" value="AOY77084.1"/>
    <property type="molecule type" value="Genomic_DNA"/>
</dbReference>